<dbReference type="InterPro" id="IPR053148">
    <property type="entry name" value="PD-DEXK-like_domain"/>
</dbReference>
<organism evidence="2 3">
    <name type="scientific">Chitinophaga eiseniae</name>
    <dbReference type="NCBI Taxonomy" id="634771"/>
    <lineage>
        <taxon>Bacteria</taxon>
        <taxon>Pseudomonadati</taxon>
        <taxon>Bacteroidota</taxon>
        <taxon>Chitinophagia</taxon>
        <taxon>Chitinophagales</taxon>
        <taxon>Chitinophagaceae</taxon>
        <taxon>Chitinophaga</taxon>
    </lineage>
</organism>
<dbReference type="STRING" id="634771.SAMN04488128_10246"/>
<feature type="domain" description="YhcG PDDEXK nuclease" evidence="1">
    <location>
        <begin position="1"/>
        <end position="60"/>
    </location>
</feature>
<reference evidence="3" key="1">
    <citation type="submission" date="2017-02" db="EMBL/GenBank/DDBJ databases">
        <authorList>
            <person name="Varghese N."/>
            <person name="Submissions S."/>
        </authorList>
    </citation>
    <scope>NUCLEOTIDE SEQUENCE [LARGE SCALE GENOMIC DNA]</scope>
    <source>
        <strain evidence="3">DSM 22224</strain>
    </source>
</reference>
<keyword evidence="3" id="KW-1185">Reference proteome</keyword>
<dbReference type="Pfam" id="PF06250">
    <property type="entry name" value="YhcG_C"/>
    <property type="match status" value="1"/>
</dbReference>
<sequence>MYVNYYDRYVKVVHEKPTVGIIICKDKSDAVIEITLPKDNRTVFAKEYKLYLPTKAELKKIIT</sequence>
<name>A0A1T4PX74_9BACT</name>
<dbReference type="EMBL" id="FUWZ01000002">
    <property type="protein sequence ID" value="SJZ96099.1"/>
    <property type="molecule type" value="Genomic_DNA"/>
</dbReference>
<evidence type="ECO:0000313" key="3">
    <source>
        <dbReference type="Proteomes" id="UP000190367"/>
    </source>
</evidence>
<dbReference type="InterPro" id="IPR009362">
    <property type="entry name" value="YhcG_C"/>
</dbReference>
<proteinExistence type="predicted"/>
<gene>
    <name evidence="2" type="ORF">SAMN04488128_10246</name>
</gene>
<dbReference type="AlphaFoldDB" id="A0A1T4PX74"/>
<dbReference type="PANTHER" id="PTHR30547:SF5">
    <property type="entry name" value="NUCLEASE YHCG-RELATED"/>
    <property type="match status" value="1"/>
</dbReference>
<accession>A0A1T4PX74</accession>
<evidence type="ECO:0000259" key="1">
    <source>
        <dbReference type="Pfam" id="PF06250"/>
    </source>
</evidence>
<protein>
    <recommendedName>
        <fullName evidence="1">YhcG PDDEXK nuclease domain-containing protein</fullName>
    </recommendedName>
</protein>
<evidence type="ECO:0000313" key="2">
    <source>
        <dbReference type="EMBL" id="SJZ96099.1"/>
    </source>
</evidence>
<dbReference type="Proteomes" id="UP000190367">
    <property type="component" value="Unassembled WGS sequence"/>
</dbReference>
<dbReference type="PANTHER" id="PTHR30547">
    <property type="entry name" value="UNCHARACTERIZED PROTEIN YHCG-RELATED"/>
    <property type="match status" value="1"/>
</dbReference>